<dbReference type="STRING" id="380248.SAMN05216251_12398"/>
<protein>
    <recommendedName>
        <fullName evidence="2">RamC N-terminal domain-containing protein</fullName>
    </recommendedName>
</protein>
<dbReference type="CDD" id="cd04791">
    <property type="entry name" value="LanC_SerThrkinase"/>
    <property type="match status" value="1"/>
</dbReference>
<organism evidence="3 4">
    <name type="scientific">Actinacidiphila alni</name>
    <dbReference type="NCBI Taxonomy" id="380248"/>
    <lineage>
        <taxon>Bacteria</taxon>
        <taxon>Bacillati</taxon>
        <taxon>Actinomycetota</taxon>
        <taxon>Actinomycetes</taxon>
        <taxon>Kitasatosporales</taxon>
        <taxon>Streptomycetaceae</taxon>
        <taxon>Actinacidiphila</taxon>
    </lineage>
</organism>
<dbReference type="SUPFAM" id="SSF158745">
    <property type="entry name" value="LanC-like"/>
    <property type="match status" value="1"/>
</dbReference>
<feature type="region of interest" description="Disordered" evidence="1">
    <location>
        <begin position="820"/>
        <end position="845"/>
    </location>
</feature>
<accession>A0A1I2KHD8</accession>
<dbReference type="SUPFAM" id="SSF56112">
    <property type="entry name" value="Protein kinase-like (PK-like)"/>
    <property type="match status" value="1"/>
</dbReference>
<dbReference type="InterPro" id="IPR007822">
    <property type="entry name" value="LANC-like"/>
</dbReference>
<dbReference type="RefSeq" id="WP_093716819.1">
    <property type="nucleotide sequence ID" value="NZ_FONG01000023.1"/>
</dbReference>
<dbReference type="InterPro" id="IPR057929">
    <property type="entry name" value="RamC_N"/>
</dbReference>
<dbReference type="Proteomes" id="UP000199323">
    <property type="component" value="Unassembled WGS sequence"/>
</dbReference>
<dbReference type="InterPro" id="IPR058053">
    <property type="entry name" value="RamC_C"/>
</dbReference>
<sequence length="845" mass="90024">MSVDVFTFADPDHYLPPSAVADRTPQLRPGSVPQNWTATRTGWWTQWTPDGGPRFGESDLRVYASADPDRLPWVLDAFAGACFAHGVPFRHTANRAVHDHLNHPRGSRAQAGRFCVAAPADEAASDALLRTLRAAAVFTADPAGAGHPGTSAVHRGRVPAPSAAAIRPDGTRSTEDGLMDGPAPAPAAPEGFEVRRLKATSTTGYAFTARHVLDGSEIFVKQVFAPAGPAGDGRRSAAGRLREEWRVLTRVHAEAPGLCPRPLGLVEGPPYAYLLAEAVGGVPLTSWVVANSPLADPTASAADWARYHRRAADLTARLERDLRRLWLLGCPVDGVQARDVLVDGADGIRLTGGLVRTEGTGELSGDARLDQGPVPAGGPAATAARLGLLLLTPLAPLADRSPGVLPHILHDLTERAPVPRDLWRAATRHVPASAPGPDTSALPTPEQIDADERKALTALRDRIAAGIVESAADRPWGVFPTVPQGYETNTLGVAYGTAGVLHALRVAGTSVPDRIVRRLREDALRRAGSLAPGLYSGLAGIAWVLADLGRHDEARELLGAADRHPLTRDSATLAWGAAGVALAHLALYRHSRDETHLDRALELTRLPERPGPLSALLGPHDMTGLYYGRTGVAYALQQVAAVTGEDRPRRDGVRLLHEELDRARESGNGELVFPVSAKDRRGMYYLHCGTAGFLLAASRQLAAAPDERLTLALPKLIGKASITYVAHAGLFQGLAGLGLALAECGRLLDDERARDASWKSARALFAHALPHGDAVRFLGDLRLRHSTELWSGASGVLLFLSQLLDPRPDPLFSVDTLTAEARPTAPHGPARTPQMSARHPTERKP</sequence>
<dbReference type="PRINTS" id="PR01950">
    <property type="entry name" value="LANCSUPER"/>
</dbReference>
<name>A0A1I2KHD8_9ACTN</name>
<evidence type="ECO:0000259" key="2">
    <source>
        <dbReference type="Pfam" id="PF25816"/>
    </source>
</evidence>
<proteinExistence type="predicted"/>
<reference evidence="3 4" key="1">
    <citation type="submission" date="2016-10" db="EMBL/GenBank/DDBJ databases">
        <authorList>
            <person name="de Groot N.N."/>
        </authorList>
    </citation>
    <scope>NUCLEOTIDE SEQUENCE [LARGE SCALE GENOMIC DNA]</scope>
    <source>
        <strain evidence="3 4">CGMCC 4.3510</strain>
    </source>
</reference>
<dbReference type="Pfam" id="PF25816">
    <property type="entry name" value="RamC_N"/>
    <property type="match status" value="1"/>
</dbReference>
<keyword evidence="4" id="KW-1185">Reference proteome</keyword>
<evidence type="ECO:0000313" key="4">
    <source>
        <dbReference type="Proteomes" id="UP000199323"/>
    </source>
</evidence>
<evidence type="ECO:0000313" key="3">
    <source>
        <dbReference type="EMBL" id="SFF66425.1"/>
    </source>
</evidence>
<gene>
    <name evidence="3" type="ORF">SAMN05216251_12398</name>
</gene>
<dbReference type="InterPro" id="IPR011009">
    <property type="entry name" value="Kinase-like_dom_sf"/>
</dbReference>
<dbReference type="SMART" id="SM01260">
    <property type="entry name" value="LANC_like"/>
    <property type="match status" value="1"/>
</dbReference>
<dbReference type="OrthoDB" id="1492512at2"/>
<dbReference type="Gene3D" id="1.50.10.20">
    <property type="match status" value="1"/>
</dbReference>
<dbReference type="AlphaFoldDB" id="A0A1I2KHD8"/>
<dbReference type="GO" id="GO:0031179">
    <property type="term" value="P:peptide modification"/>
    <property type="evidence" value="ECO:0007669"/>
    <property type="project" value="InterPro"/>
</dbReference>
<evidence type="ECO:0000256" key="1">
    <source>
        <dbReference type="SAM" id="MobiDB-lite"/>
    </source>
</evidence>
<dbReference type="EMBL" id="FONG01000023">
    <property type="protein sequence ID" value="SFF66425.1"/>
    <property type="molecule type" value="Genomic_DNA"/>
</dbReference>
<feature type="domain" description="RamC N-terminal" evidence="2">
    <location>
        <begin position="30"/>
        <end position="135"/>
    </location>
</feature>